<evidence type="ECO:0000313" key="11">
    <source>
        <dbReference type="Proteomes" id="UP000663829"/>
    </source>
</evidence>
<dbReference type="Proteomes" id="UP000663829">
    <property type="component" value="Unassembled WGS sequence"/>
</dbReference>
<evidence type="ECO:0000256" key="3">
    <source>
        <dbReference type="ARBA" id="ARBA00022824"/>
    </source>
</evidence>
<dbReference type="Gene3D" id="1.10.630.10">
    <property type="entry name" value="Cytochrome P450"/>
    <property type="match status" value="1"/>
</dbReference>
<dbReference type="Proteomes" id="UP000677228">
    <property type="component" value="Unassembled WGS sequence"/>
</dbReference>
<dbReference type="InterPro" id="IPR017972">
    <property type="entry name" value="Cyt_P450_CS"/>
</dbReference>
<comment type="caution">
    <text evidence="7">The sequence shown here is derived from an EMBL/GenBank/DDBJ whole genome shotgun (WGS) entry which is preliminary data.</text>
</comment>
<dbReference type="GO" id="GO:0020037">
    <property type="term" value="F:heme binding"/>
    <property type="evidence" value="ECO:0007669"/>
    <property type="project" value="InterPro"/>
</dbReference>
<dbReference type="InterPro" id="IPR002401">
    <property type="entry name" value="Cyt_P450_E_grp-I"/>
</dbReference>
<evidence type="ECO:0000256" key="6">
    <source>
        <dbReference type="RuleBase" id="RU000461"/>
    </source>
</evidence>
<comment type="cofactor">
    <cofactor evidence="5">
        <name>heme</name>
        <dbReference type="ChEBI" id="CHEBI:30413"/>
    </cofactor>
</comment>
<dbReference type="InterPro" id="IPR050196">
    <property type="entry name" value="Cytochrome_P450_Monoox"/>
</dbReference>
<dbReference type="EMBL" id="CAJOBC010000120">
    <property type="protein sequence ID" value="CAF3540217.1"/>
    <property type="molecule type" value="Genomic_DNA"/>
</dbReference>
<dbReference type="SUPFAM" id="SSF48264">
    <property type="entry name" value="Cytochrome P450"/>
    <property type="match status" value="1"/>
</dbReference>
<evidence type="ECO:0000313" key="8">
    <source>
        <dbReference type="EMBL" id="CAF1091755.1"/>
    </source>
</evidence>
<dbReference type="PANTHER" id="PTHR24291">
    <property type="entry name" value="CYTOCHROME P450 FAMILY 4"/>
    <property type="match status" value="1"/>
</dbReference>
<keyword evidence="6" id="KW-0560">Oxidoreductase</keyword>
<protein>
    <recommendedName>
        <fullName evidence="12">Cytochrome P450</fullName>
    </recommendedName>
</protein>
<keyword evidence="11" id="KW-1185">Reference proteome</keyword>
<keyword evidence="5 6" id="KW-0479">Metal-binding</keyword>
<dbReference type="EMBL" id="CAJNOQ010000120">
    <property type="protein sequence ID" value="CAF0759534.1"/>
    <property type="molecule type" value="Genomic_DNA"/>
</dbReference>
<gene>
    <name evidence="7" type="ORF">GPM918_LOCUS1305</name>
    <name evidence="8" type="ORF">OVA965_LOCUS18849</name>
    <name evidence="9" type="ORF">SRO942_LOCUS1305</name>
    <name evidence="10" type="ORF">TMI583_LOCUS18865</name>
</gene>
<comment type="subcellular location">
    <subcellularLocation>
        <location evidence="1">Endoplasmic reticulum membrane</location>
    </subcellularLocation>
</comment>
<evidence type="ECO:0000313" key="10">
    <source>
        <dbReference type="EMBL" id="CAF3853341.1"/>
    </source>
</evidence>
<dbReference type="OrthoDB" id="1470350at2759"/>
<dbReference type="PRINTS" id="PR00385">
    <property type="entry name" value="P450"/>
</dbReference>
<dbReference type="PROSITE" id="PS00086">
    <property type="entry name" value="CYTOCHROME_P450"/>
    <property type="match status" value="1"/>
</dbReference>
<dbReference type="EMBL" id="CAJNOK010009512">
    <property type="protein sequence ID" value="CAF1091755.1"/>
    <property type="molecule type" value="Genomic_DNA"/>
</dbReference>
<accession>A0A813PRR5</accession>
<dbReference type="InterPro" id="IPR001128">
    <property type="entry name" value="Cyt_P450"/>
</dbReference>
<dbReference type="GO" id="GO:0005506">
    <property type="term" value="F:iron ion binding"/>
    <property type="evidence" value="ECO:0007669"/>
    <property type="project" value="InterPro"/>
</dbReference>
<evidence type="ECO:0000256" key="5">
    <source>
        <dbReference type="PIRSR" id="PIRSR602401-1"/>
    </source>
</evidence>
<dbReference type="Proteomes" id="UP000681722">
    <property type="component" value="Unassembled WGS sequence"/>
</dbReference>
<sequence length="398" mass="45592">MYPIIAFFHPEGLEVVLSGTKNLSKSPDYDFLQPWLKTGLLTSSGSKWKSRRRIITPAFHEKEILNTFVDILNEQTKLFINLIEKNAQNNNAFNMYPKIAACTLDIICESAMGFTVGAQLQKNAEYVNAVVSITDIIFKRQRSPWLWPDFIFKLAPIGRKHDKCLKIIHTFTQKANLLLKQMHQEHLTLNDIQEEVDTFMFEGHDTTAAAINFTCFMIASNLDVQEKLHEEMKQIFGIGDDDERPCTMDDLKSMNYLECVIKETLRLYPSVPIIARIAQEDFVYCGHKILAGTTIAIFVYFIHRDPKHYPNPNKFDPDRFLPEQSAGRSPFAYIPFSAGSRNCIGQRFALLEEKVILSSLLRKFSLKTKQTSGDLRLAAEIILRTETEAMISVEPRKN</sequence>
<dbReference type="GO" id="GO:0004497">
    <property type="term" value="F:monooxygenase activity"/>
    <property type="evidence" value="ECO:0007669"/>
    <property type="project" value="UniProtKB-KW"/>
</dbReference>
<dbReference type="AlphaFoldDB" id="A0A813PRR5"/>
<proteinExistence type="inferred from homology"/>
<evidence type="ECO:0000256" key="4">
    <source>
        <dbReference type="ARBA" id="ARBA00023136"/>
    </source>
</evidence>
<dbReference type="EMBL" id="CAJOBA010009532">
    <property type="protein sequence ID" value="CAF3853341.1"/>
    <property type="molecule type" value="Genomic_DNA"/>
</dbReference>
<evidence type="ECO:0000256" key="2">
    <source>
        <dbReference type="ARBA" id="ARBA00010617"/>
    </source>
</evidence>
<evidence type="ECO:0000256" key="1">
    <source>
        <dbReference type="ARBA" id="ARBA00004586"/>
    </source>
</evidence>
<keyword evidence="6" id="KW-0503">Monooxygenase</keyword>
<evidence type="ECO:0000313" key="7">
    <source>
        <dbReference type="EMBL" id="CAF0759534.1"/>
    </source>
</evidence>
<keyword evidence="5 6" id="KW-0349">Heme</keyword>
<organism evidence="7 11">
    <name type="scientific">Didymodactylos carnosus</name>
    <dbReference type="NCBI Taxonomy" id="1234261"/>
    <lineage>
        <taxon>Eukaryota</taxon>
        <taxon>Metazoa</taxon>
        <taxon>Spiralia</taxon>
        <taxon>Gnathifera</taxon>
        <taxon>Rotifera</taxon>
        <taxon>Eurotatoria</taxon>
        <taxon>Bdelloidea</taxon>
        <taxon>Philodinida</taxon>
        <taxon>Philodinidae</taxon>
        <taxon>Didymodactylos</taxon>
    </lineage>
</organism>
<reference evidence="7" key="1">
    <citation type="submission" date="2021-02" db="EMBL/GenBank/DDBJ databases">
        <authorList>
            <person name="Nowell W R."/>
        </authorList>
    </citation>
    <scope>NUCLEOTIDE SEQUENCE</scope>
</reference>
<evidence type="ECO:0000313" key="9">
    <source>
        <dbReference type="EMBL" id="CAF3540217.1"/>
    </source>
</evidence>
<keyword evidence="3" id="KW-0256">Endoplasmic reticulum</keyword>
<dbReference type="GO" id="GO:0005789">
    <property type="term" value="C:endoplasmic reticulum membrane"/>
    <property type="evidence" value="ECO:0007669"/>
    <property type="project" value="UniProtKB-SubCell"/>
</dbReference>
<comment type="similarity">
    <text evidence="2 6">Belongs to the cytochrome P450 family.</text>
</comment>
<dbReference type="GO" id="GO:0016705">
    <property type="term" value="F:oxidoreductase activity, acting on paired donors, with incorporation or reduction of molecular oxygen"/>
    <property type="evidence" value="ECO:0007669"/>
    <property type="project" value="InterPro"/>
</dbReference>
<name>A0A813PRR5_9BILA</name>
<dbReference type="Proteomes" id="UP000682733">
    <property type="component" value="Unassembled WGS sequence"/>
</dbReference>
<dbReference type="InterPro" id="IPR036396">
    <property type="entry name" value="Cyt_P450_sf"/>
</dbReference>
<dbReference type="PANTHER" id="PTHR24291:SF189">
    <property type="entry name" value="CYTOCHROME P450 4C3-RELATED"/>
    <property type="match status" value="1"/>
</dbReference>
<evidence type="ECO:0008006" key="12">
    <source>
        <dbReference type="Google" id="ProtNLM"/>
    </source>
</evidence>
<dbReference type="Pfam" id="PF00067">
    <property type="entry name" value="p450"/>
    <property type="match status" value="2"/>
</dbReference>
<feature type="binding site" description="axial binding residue" evidence="5">
    <location>
        <position position="343"/>
    </location>
    <ligand>
        <name>heme</name>
        <dbReference type="ChEBI" id="CHEBI:30413"/>
    </ligand>
    <ligandPart>
        <name>Fe</name>
        <dbReference type="ChEBI" id="CHEBI:18248"/>
    </ligandPart>
</feature>
<dbReference type="PRINTS" id="PR00463">
    <property type="entry name" value="EP450I"/>
</dbReference>
<keyword evidence="4" id="KW-0472">Membrane</keyword>
<keyword evidence="5 6" id="KW-0408">Iron</keyword>